<feature type="region of interest" description="Disordered" evidence="1">
    <location>
        <begin position="245"/>
        <end position="274"/>
    </location>
</feature>
<gene>
    <name evidence="4" type="ORF">FGG12_05160</name>
    <name evidence="5" type="ORF">M5D45_25615</name>
</gene>
<keyword evidence="2" id="KW-1133">Transmembrane helix</keyword>
<dbReference type="Proteomes" id="UP001056132">
    <property type="component" value="Chromosome 2"/>
</dbReference>
<dbReference type="EMBL" id="VCIZ01000002">
    <property type="protein sequence ID" value="TSP13867.1"/>
    <property type="molecule type" value="Genomic_DNA"/>
</dbReference>
<feature type="transmembrane region" description="Helical" evidence="2">
    <location>
        <begin position="454"/>
        <end position="473"/>
    </location>
</feature>
<feature type="transmembrane region" description="Helical" evidence="2">
    <location>
        <begin position="82"/>
        <end position="104"/>
    </location>
</feature>
<feature type="transmembrane region" description="Helical" evidence="2">
    <location>
        <begin position="370"/>
        <end position="397"/>
    </location>
</feature>
<proteinExistence type="predicted"/>
<dbReference type="PANTHER" id="PTHR42826">
    <property type="entry name" value="DICARBOXYLATE TRANSPORTER 2.1, CHLOROPLASTIC"/>
    <property type="match status" value="1"/>
</dbReference>
<feature type="transmembrane region" description="Helical" evidence="2">
    <location>
        <begin position="110"/>
        <end position="128"/>
    </location>
</feature>
<feature type="transmembrane region" description="Helical" evidence="2">
    <location>
        <begin position="135"/>
        <end position="157"/>
    </location>
</feature>
<name>A0AAE9I2H3_9BURK</name>
<organism evidence="5 7">
    <name type="scientific">Cupriavidus campinensis</name>
    <dbReference type="NCBI Taxonomy" id="151783"/>
    <lineage>
        <taxon>Bacteria</taxon>
        <taxon>Pseudomonadati</taxon>
        <taxon>Pseudomonadota</taxon>
        <taxon>Betaproteobacteria</taxon>
        <taxon>Burkholderiales</taxon>
        <taxon>Burkholderiaceae</taxon>
        <taxon>Cupriavidus</taxon>
    </lineage>
</organism>
<dbReference type="KEGG" id="ccam:M5D45_25615"/>
<dbReference type="InterPro" id="IPR009827">
    <property type="entry name" value="MatC_N"/>
</dbReference>
<dbReference type="AlphaFoldDB" id="A0AAE9I2H3"/>
<evidence type="ECO:0000256" key="2">
    <source>
        <dbReference type="SAM" id="Phobius"/>
    </source>
</evidence>
<feature type="compositionally biased region" description="Low complexity" evidence="1">
    <location>
        <begin position="265"/>
        <end position="274"/>
    </location>
</feature>
<accession>A0AAE9I2H3</accession>
<keyword evidence="2" id="KW-0472">Membrane</keyword>
<dbReference type="Pfam" id="PF07158">
    <property type="entry name" value="MatC_N"/>
    <property type="match status" value="1"/>
</dbReference>
<dbReference type="RefSeq" id="WP_144196560.1">
    <property type="nucleotide sequence ID" value="NZ_CAJPVH010000005.1"/>
</dbReference>
<evidence type="ECO:0000313" key="6">
    <source>
        <dbReference type="Proteomes" id="UP000318943"/>
    </source>
</evidence>
<reference evidence="4 6" key="1">
    <citation type="submission" date="2019-05" db="EMBL/GenBank/DDBJ databases">
        <title>Whole genome sequence analysis of Cupriavidus campinensis S14E4C strain.</title>
        <authorList>
            <person name="Abbaszade G."/>
            <person name="Szabo A."/>
            <person name="Toumi M."/>
            <person name="Toth E."/>
        </authorList>
    </citation>
    <scope>NUCLEOTIDE SEQUENCE [LARGE SCALE GENOMIC DNA]</scope>
    <source>
        <strain evidence="4 6">S14E4C</strain>
    </source>
</reference>
<reference evidence="5" key="2">
    <citation type="journal article" date="2022" name="Microbiol. Resour. Announc.">
        <title>Genome Sequence of Cupriavidus campinensis Strain G5, a Member of a Bacterial Consortium Capable of Polyethylene Degradation.</title>
        <authorList>
            <person name="Schneider B."/>
            <person name="Pfeiffer F."/>
            <person name="Dyall-Smith M."/>
            <person name="Kunte H.J."/>
        </authorList>
    </citation>
    <scope>NUCLEOTIDE SEQUENCE</scope>
    <source>
        <strain evidence="5">G5</strain>
    </source>
</reference>
<evidence type="ECO:0000313" key="5">
    <source>
        <dbReference type="EMBL" id="URF06483.1"/>
    </source>
</evidence>
<protein>
    <submittedName>
        <fullName evidence="5">SLC13 family permease</fullName>
    </submittedName>
</protein>
<feature type="domain" description="Dicarboxylate carrier MatC N-terminal" evidence="3">
    <location>
        <begin position="1"/>
        <end position="149"/>
    </location>
</feature>
<feature type="transmembrane region" description="Helical" evidence="2">
    <location>
        <begin position="48"/>
        <end position="70"/>
    </location>
</feature>
<dbReference type="InterPro" id="IPR030676">
    <property type="entry name" value="CitT-rel"/>
</dbReference>
<dbReference type="GO" id="GO:0055085">
    <property type="term" value="P:transmembrane transport"/>
    <property type="evidence" value="ECO:0007669"/>
    <property type="project" value="InterPro"/>
</dbReference>
<evidence type="ECO:0000313" key="7">
    <source>
        <dbReference type="Proteomes" id="UP001056132"/>
    </source>
</evidence>
<reference evidence="5" key="3">
    <citation type="submission" date="2022-05" db="EMBL/GenBank/DDBJ databases">
        <authorList>
            <person name="Kunte H.-J."/>
        </authorList>
    </citation>
    <scope>NUCLEOTIDE SEQUENCE</scope>
    <source>
        <strain evidence="5">G5</strain>
    </source>
</reference>
<keyword evidence="6" id="KW-1185">Reference proteome</keyword>
<dbReference type="EMBL" id="CP097331">
    <property type="protein sequence ID" value="URF06483.1"/>
    <property type="molecule type" value="Genomic_DNA"/>
</dbReference>
<evidence type="ECO:0000313" key="4">
    <source>
        <dbReference type="EMBL" id="TSP13867.1"/>
    </source>
</evidence>
<feature type="transmembrane region" description="Helical" evidence="2">
    <location>
        <begin position="177"/>
        <end position="198"/>
    </location>
</feature>
<evidence type="ECO:0000259" key="3">
    <source>
        <dbReference type="Pfam" id="PF07158"/>
    </source>
</evidence>
<sequence>MSQHLIAISVLGLMFVVATVLPVNMGALAFVGAFLVGTWVAAMPAKTILAGFPADLFLTLVGITYLFAVAQNNGTIDWLVRLAVRAVGGRIAAIPWIMFLIAALLTSVGAVSPAAVAIIAPIALGFAARYGINPLLMGLMVIHGAQGGGFSPISIYGGITNKIVQKAGLPLSEMATAFASFGVNLAVAAGLFVAFGGLRLMRQSATSTQPAAAPQAAGGALAMPHPFGACTVAAQGAQIYGDAEAEAGTEEHKTMTRDRGSMLEGGSDAAGSAASSPETPAGLYQYLTVAGLVALAVLTLYFKLDIGFVSLTIALALTLIAPELQKRALGQVSWPEIMLIVGVSTFVGVMDKMGTIDFVGHSVANLTSPLMAALLLCFVGAVVSAFASSTAVLGSLIPLAVPFLQQGSDVSAIGFIAAMAVSSTIVDVSPFSTNGALVLANAQGVDRQAFFRKLMVYGALITIIAPVVLWFAFVVL</sequence>
<dbReference type="GO" id="GO:0016020">
    <property type="term" value="C:membrane"/>
    <property type="evidence" value="ECO:0007669"/>
    <property type="project" value="UniProtKB-SubCell"/>
</dbReference>
<feature type="transmembrane region" description="Helical" evidence="2">
    <location>
        <begin position="283"/>
        <end position="302"/>
    </location>
</feature>
<feature type="compositionally biased region" description="Basic and acidic residues" evidence="1">
    <location>
        <begin position="249"/>
        <end position="261"/>
    </location>
</feature>
<dbReference type="Proteomes" id="UP000318943">
    <property type="component" value="Unassembled WGS sequence"/>
</dbReference>
<feature type="transmembrane region" description="Helical" evidence="2">
    <location>
        <begin position="12"/>
        <end position="42"/>
    </location>
</feature>
<feature type="transmembrane region" description="Helical" evidence="2">
    <location>
        <begin position="332"/>
        <end position="350"/>
    </location>
</feature>
<evidence type="ECO:0000256" key="1">
    <source>
        <dbReference type="SAM" id="MobiDB-lite"/>
    </source>
</evidence>
<keyword evidence="2" id="KW-0812">Transmembrane</keyword>